<organism evidence="1 2">
    <name type="scientific">Paramecium sonneborni</name>
    <dbReference type="NCBI Taxonomy" id="65129"/>
    <lineage>
        <taxon>Eukaryota</taxon>
        <taxon>Sar</taxon>
        <taxon>Alveolata</taxon>
        <taxon>Ciliophora</taxon>
        <taxon>Intramacronucleata</taxon>
        <taxon>Oligohymenophorea</taxon>
        <taxon>Peniculida</taxon>
        <taxon>Parameciidae</taxon>
        <taxon>Paramecium</taxon>
    </lineage>
</organism>
<protein>
    <submittedName>
        <fullName evidence="1">Uncharacterized protein</fullName>
    </submittedName>
</protein>
<keyword evidence="2" id="KW-1185">Reference proteome</keyword>
<evidence type="ECO:0000313" key="2">
    <source>
        <dbReference type="Proteomes" id="UP000692954"/>
    </source>
</evidence>
<dbReference type="AlphaFoldDB" id="A0A8S1N0M0"/>
<comment type="caution">
    <text evidence="1">The sequence shown here is derived from an EMBL/GenBank/DDBJ whole genome shotgun (WGS) entry which is preliminary data.</text>
</comment>
<dbReference type="EMBL" id="CAJJDN010000050">
    <property type="protein sequence ID" value="CAD8086767.1"/>
    <property type="molecule type" value="Genomic_DNA"/>
</dbReference>
<dbReference type="Proteomes" id="UP000692954">
    <property type="component" value="Unassembled WGS sequence"/>
</dbReference>
<name>A0A8S1N0M0_9CILI</name>
<proteinExistence type="predicted"/>
<sequence length="107" mass="12842">MLKLNLLINQNKCSNLLMKKVSQNLIFKHMTHLQILNSKIWRVRYYVLKCLQSIVDIIVTISNQLKLYNFIQKKKYSKKVIPTISSITTRFGIRNQIYYFDFYLSSF</sequence>
<gene>
    <name evidence="1" type="ORF">PSON_ATCC_30995.1.T0500179</name>
</gene>
<accession>A0A8S1N0M0</accession>
<reference evidence="1" key="1">
    <citation type="submission" date="2021-01" db="EMBL/GenBank/DDBJ databases">
        <authorList>
            <consortium name="Genoscope - CEA"/>
            <person name="William W."/>
        </authorList>
    </citation>
    <scope>NUCLEOTIDE SEQUENCE</scope>
</reference>
<evidence type="ECO:0000313" key="1">
    <source>
        <dbReference type="EMBL" id="CAD8086767.1"/>
    </source>
</evidence>